<dbReference type="AlphaFoldDB" id="A0AAN9MSY1"/>
<organism evidence="2 3">
    <name type="scientific">Canavalia gladiata</name>
    <name type="common">Sword bean</name>
    <name type="synonym">Dolichos gladiatus</name>
    <dbReference type="NCBI Taxonomy" id="3824"/>
    <lineage>
        <taxon>Eukaryota</taxon>
        <taxon>Viridiplantae</taxon>
        <taxon>Streptophyta</taxon>
        <taxon>Embryophyta</taxon>
        <taxon>Tracheophyta</taxon>
        <taxon>Spermatophyta</taxon>
        <taxon>Magnoliopsida</taxon>
        <taxon>eudicotyledons</taxon>
        <taxon>Gunneridae</taxon>
        <taxon>Pentapetalae</taxon>
        <taxon>rosids</taxon>
        <taxon>fabids</taxon>
        <taxon>Fabales</taxon>
        <taxon>Fabaceae</taxon>
        <taxon>Papilionoideae</taxon>
        <taxon>50 kb inversion clade</taxon>
        <taxon>NPAAA clade</taxon>
        <taxon>indigoferoid/millettioid clade</taxon>
        <taxon>Phaseoleae</taxon>
        <taxon>Canavalia</taxon>
    </lineage>
</organism>
<evidence type="ECO:0000256" key="1">
    <source>
        <dbReference type="SAM" id="MobiDB-lite"/>
    </source>
</evidence>
<protein>
    <submittedName>
        <fullName evidence="2">Uncharacterized protein</fullName>
    </submittedName>
</protein>
<accession>A0AAN9MSY1</accession>
<reference evidence="2 3" key="1">
    <citation type="submission" date="2024-01" db="EMBL/GenBank/DDBJ databases">
        <title>The genomes of 5 underutilized Papilionoideae crops provide insights into root nodulation and disease resistanc.</title>
        <authorList>
            <person name="Jiang F."/>
        </authorList>
    </citation>
    <scope>NUCLEOTIDE SEQUENCE [LARGE SCALE GENOMIC DNA]</scope>
    <source>
        <strain evidence="2">LVBAO_FW01</strain>
        <tissue evidence="2">Leaves</tissue>
    </source>
</reference>
<gene>
    <name evidence="2" type="ORF">VNO77_02063</name>
</gene>
<feature type="compositionally biased region" description="Basic residues" evidence="1">
    <location>
        <begin position="22"/>
        <end position="33"/>
    </location>
</feature>
<sequence length="284" mass="31851">MYEALMMEHNESAFEVDEKSKPKPYHQQGHKSQGRMSPQGCHQALLYRLPHREIHHRLAKAPQTYRSNALIPSSLDEYQPWCLNVYRWGSDVITHEDHACCSTQSGYSKGVVDVAKTRWLWLVVQQSLGVYQPHALKISARECSDVPCTGTSSGLSDTYSPSLWPEKLLRTNEDDSVGFYDSANVKLLKTIYHKKWGTNQPASRIQLRPHSIPASYHFVLISHFKWYGIIGPPMHGDAGLQSGNCIGPGNSPICNLGPGPFGHLNKWIRNGLGNYSIWACKPGA</sequence>
<feature type="region of interest" description="Disordered" evidence="1">
    <location>
        <begin position="10"/>
        <end position="38"/>
    </location>
</feature>
<dbReference type="Proteomes" id="UP001367508">
    <property type="component" value="Unassembled WGS sequence"/>
</dbReference>
<comment type="caution">
    <text evidence="2">The sequence shown here is derived from an EMBL/GenBank/DDBJ whole genome shotgun (WGS) entry which is preliminary data.</text>
</comment>
<proteinExistence type="predicted"/>
<name>A0AAN9MSY1_CANGL</name>
<dbReference type="EMBL" id="JAYMYQ010000001">
    <property type="protein sequence ID" value="KAK7360087.1"/>
    <property type="molecule type" value="Genomic_DNA"/>
</dbReference>
<keyword evidence="3" id="KW-1185">Reference proteome</keyword>
<feature type="compositionally biased region" description="Basic and acidic residues" evidence="1">
    <location>
        <begin position="10"/>
        <end position="21"/>
    </location>
</feature>
<evidence type="ECO:0000313" key="2">
    <source>
        <dbReference type="EMBL" id="KAK7360087.1"/>
    </source>
</evidence>
<evidence type="ECO:0000313" key="3">
    <source>
        <dbReference type="Proteomes" id="UP001367508"/>
    </source>
</evidence>